<sequence length="82" mass="8692">MGDGAEPGHDAESGTYMASKTKQCETHILPSLSSPKKAPSLPLSGKYDHPLISQFDPRNAIPQLARLSHRPTPGANRAADAT</sequence>
<feature type="region of interest" description="Disordered" evidence="1">
    <location>
        <begin position="1"/>
        <end position="50"/>
    </location>
</feature>
<keyword evidence="3" id="KW-1185">Reference proteome</keyword>
<dbReference type="Proteomes" id="UP001266305">
    <property type="component" value="Unassembled WGS sequence"/>
</dbReference>
<protein>
    <submittedName>
        <fullName evidence="2">Uncharacterized protein</fullName>
    </submittedName>
</protein>
<evidence type="ECO:0000313" key="3">
    <source>
        <dbReference type="Proteomes" id="UP001266305"/>
    </source>
</evidence>
<evidence type="ECO:0000313" key="2">
    <source>
        <dbReference type="EMBL" id="KAK2115409.1"/>
    </source>
</evidence>
<comment type="caution">
    <text evidence="2">The sequence shown here is derived from an EMBL/GenBank/DDBJ whole genome shotgun (WGS) entry which is preliminary data.</text>
</comment>
<proteinExistence type="predicted"/>
<accession>A0ABQ9W193</accession>
<reference evidence="2 3" key="1">
    <citation type="submission" date="2023-05" db="EMBL/GenBank/DDBJ databases">
        <title>B98-5 Cell Line De Novo Hybrid Assembly: An Optical Mapping Approach.</title>
        <authorList>
            <person name="Kananen K."/>
            <person name="Auerbach J.A."/>
            <person name="Kautto E."/>
            <person name="Blachly J.S."/>
        </authorList>
    </citation>
    <scope>NUCLEOTIDE SEQUENCE [LARGE SCALE GENOMIC DNA]</scope>
    <source>
        <strain evidence="2">B95-8</strain>
        <tissue evidence="2">Cell line</tissue>
    </source>
</reference>
<name>A0ABQ9W193_SAGOE</name>
<feature type="compositionally biased region" description="Basic and acidic residues" evidence="1">
    <location>
        <begin position="1"/>
        <end position="12"/>
    </location>
</feature>
<evidence type="ECO:0000256" key="1">
    <source>
        <dbReference type="SAM" id="MobiDB-lite"/>
    </source>
</evidence>
<feature type="region of interest" description="Disordered" evidence="1">
    <location>
        <begin position="62"/>
        <end position="82"/>
    </location>
</feature>
<gene>
    <name evidence="2" type="ORF">P7K49_006035</name>
</gene>
<dbReference type="EMBL" id="JASSZA010000003">
    <property type="protein sequence ID" value="KAK2115409.1"/>
    <property type="molecule type" value="Genomic_DNA"/>
</dbReference>
<feature type="compositionally biased region" description="Low complexity" evidence="1">
    <location>
        <begin position="29"/>
        <end position="44"/>
    </location>
</feature>
<organism evidence="2 3">
    <name type="scientific">Saguinus oedipus</name>
    <name type="common">Cotton-top tamarin</name>
    <name type="synonym">Oedipomidas oedipus</name>
    <dbReference type="NCBI Taxonomy" id="9490"/>
    <lineage>
        <taxon>Eukaryota</taxon>
        <taxon>Metazoa</taxon>
        <taxon>Chordata</taxon>
        <taxon>Craniata</taxon>
        <taxon>Vertebrata</taxon>
        <taxon>Euteleostomi</taxon>
        <taxon>Mammalia</taxon>
        <taxon>Eutheria</taxon>
        <taxon>Euarchontoglires</taxon>
        <taxon>Primates</taxon>
        <taxon>Haplorrhini</taxon>
        <taxon>Platyrrhini</taxon>
        <taxon>Cebidae</taxon>
        <taxon>Callitrichinae</taxon>
        <taxon>Saguinus</taxon>
    </lineage>
</organism>